<gene>
    <name evidence="3" type="ORF">ASILVAE211_07980</name>
</gene>
<evidence type="ECO:0000256" key="2">
    <source>
        <dbReference type="RuleBase" id="RU003452"/>
    </source>
</evidence>
<dbReference type="PANTHER" id="PTHR11786">
    <property type="entry name" value="N-HYDROXYARYLAMINE O-ACETYLTRANSFERASE"/>
    <property type="match status" value="1"/>
</dbReference>
<dbReference type="Gene3D" id="2.40.128.150">
    <property type="entry name" value="Cysteine proteinases"/>
    <property type="match status" value="1"/>
</dbReference>
<evidence type="ECO:0000313" key="4">
    <source>
        <dbReference type="Proteomes" id="UP000708298"/>
    </source>
</evidence>
<evidence type="ECO:0000313" key="3">
    <source>
        <dbReference type="EMBL" id="MCB8875116.1"/>
    </source>
</evidence>
<dbReference type="Pfam" id="PF00797">
    <property type="entry name" value="Acetyltransf_2"/>
    <property type="match status" value="1"/>
</dbReference>
<evidence type="ECO:0000256" key="1">
    <source>
        <dbReference type="ARBA" id="ARBA00006547"/>
    </source>
</evidence>
<dbReference type="InterPro" id="IPR001447">
    <property type="entry name" value="Arylamine_N-AcTrfase"/>
</dbReference>
<comment type="similarity">
    <text evidence="1 2">Belongs to the arylamine N-acetyltransferase family.</text>
</comment>
<proteinExistence type="inferred from homology"/>
<reference evidence="3" key="2">
    <citation type="submission" date="2021-01" db="EMBL/GenBank/DDBJ databases">
        <authorList>
            <person name="Mieszkin S."/>
            <person name="Pouder E."/>
            <person name="Alain K."/>
        </authorList>
    </citation>
    <scope>NUCLEOTIDE SEQUENCE</scope>
    <source>
        <strain evidence="3">HW T2.11</strain>
    </source>
</reference>
<dbReference type="InterPro" id="IPR038765">
    <property type="entry name" value="Papain-like_cys_pep_sf"/>
</dbReference>
<sequence>MLDLESYLRRIEWVGPLAPDLATLTGLIQAHLCAIPFENLDVLLGRRISLDLGDIQRKLIGGRRGGYCFEQATLFDAVLQAIGFRTSCHLARVVLAAPRHLSSRTHLFVLVDLPEGRFVADPGFGGPAARGPVLLADIGASPATGTNHWFSFADGAWVLHGRDGATETELWVTELATDYPIDADVSNHFVSTHPASIFTTAIMMNRFTPDGRVSVMNRNVTLWRAGESQTWELADRRALRHLLAERFGIDLPEVESLTASGIPDWS</sequence>
<dbReference type="SUPFAM" id="SSF54001">
    <property type="entry name" value="Cysteine proteinases"/>
    <property type="match status" value="1"/>
</dbReference>
<reference evidence="3" key="1">
    <citation type="journal article" date="2021" name="Microorganisms">
        <title>Acidisoma silvae sp. nov. and Acidisomacellulosilytica sp. nov., Two Acidophilic Bacteria Isolated from Decaying Wood, Hydrolyzing Cellulose and Producing Poly-3-hydroxybutyrate.</title>
        <authorList>
            <person name="Mieszkin S."/>
            <person name="Pouder E."/>
            <person name="Uroz S."/>
            <person name="Simon-Colin C."/>
            <person name="Alain K."/>
        </authorList>
    </citation>
    <scope>NUCLEOTIDE SEQUENCE</scope>
    <source>
        <strain evidence="3">HW T2.11</strain>
    </source>
</reference>
<dbReference type="GO" id="GO:0016407">
    <property type="term" value="F:acetyltransferase activity"/>
    <property type="evidence" value="ECO:0007669"/>
    <property type="project" value="InterPro"/>
</dbReference>
<dbReference type="RefSeq" id="WP_227320790.1">
    <property type="nucleotide sequence ID" value="NZ_JAESVB010000003.1"/>
</dbReference>
<dbReference type="PRINTS" id="PR01543">
    <property type="entry name" value="ANATRNSFRASE"/>
</dbReference>
<name>A0A964DYF7_9PROT</name>
<accession>A0A964DYF7</accession>
<organism evidence="3 4">
    <name type="scientific">Acidisoma silvae</name>
    <dbReference type="NCBI Taxonomy" id="2802396"/>
    <lineage>
        <taxon>Bacteria</taxon>
        <taxon>Pseudomonadati</taxon>
        <taxon>Pseudomonadota</taxon>
        <taxon>Alphaproteobacteria</taxon>
        <taxon>Acetobacterales</taxon>
        <taxon>Acidocellaceae</taxon>
        <taxon>Acidisoma</taxon>
    </lineage>
</organism>
<keyword evidence="4" id="KW-1185">Reference proteome</keyword>
<dbReference type="Gene3D" id="3.30.2140.10">
    <property type="entry name" value="Arylamine N-acetyltransferase"/>
    <property type="match status" value="1"/>
</dbReference>
<dbReference type="EMBL" id="JAESVB010000003">
    <property type="protein sequence ID" value="MCB8875116.1"/>
    <property type="molecule type" value="Genomic_DNA"/>
</dbReference>
<protein>
    <submittedName>
        <fullName evidence="3">Arylamine N-acetyltransferase</fullName>
    </submittedName>
</protein>
<comment type="caution">
    <text evidence="3">The sequence shown here is derived from an EMBL/GenBank/DDBJ whole genome shotgun (WGS) entry which is preliminary data.</text>
</comment>
<dbReference type="Proteomes" id="UP000708298">
    <property type="component" value="Unassembled WGS sequence"/>
</dbReference>
<dbReference type="AlphaFoldDB" id="A0A964DYF7"/>
<dbReference type="PANTHER" id="PTHR11786:SF0">
    <property type="entry name" value="ARYLAMINE N-ACETYLTRANSFERASE 4-RELATED"/>
    <property type="match status" value="1"/>
</dbReference>